<organism evidence="2 3">
    <name type="scientific">Heterobasidion irregulare (strain TC 32-1)</name>
    <dbReference type="NCBI Taxonomy" id="747525"/>
    <lineage>
        <taxon>Eukaryota</taxon>
        <taxon>Fungi</taxon>
        <taxon>Dikarya</taxon>
        <taxon>Basidiomycota</taxon>
        <taxon>Agaricomycotina</taxon>
        <taxon>Agaricomycetes</taxon>
        <taxon>Russulales</taxon>
        <taxon>Bondarzewiaceae</taxon>
        <taxon>Heterobasidion</taxon>
        <taxon>Heterobasidion annosum species complex</taxon>
    </lineage>
</organism>
<keyword evidence="3" id="KW-1185">Reference proteome</keyword>
<dbReference type="HOGENOM" id="CLU_1678122_0_0_1"/>
<protein>
    <submittedName>
        <fullName evidence="2">Uncharacterized protein</fullName>
    </submittedName>
</protein>
<dbReference type="KEGG" id="hir:HETIRDRAFT_447660"/>
<proteinExistence type="predicted"/>
<accession>W4KMI7</accession>
<evidence type="ECO:0000313" key="3">
    <source>
        <dbReference type="Proteomes" id="UP000030671"/>
    </source>
</evidence>
<dbReference type="RefSeq" id="XP_009541000.1">
    <property type="nucleotide sequence ID" value="XM_009542705.1"/>
</dbReference>
<evidence type="ECO:0000256" key="1">
    <source>
        <dbReference type="SAM" id="MobiDB-lite"/>
    </source>
</evidence>
<reference evidence="2 3" key="1">
    <citation type="journal article" date="2012" name="New Phytol.">
        <title>Insight into trade-off between wood decay and parasitism from the genome of a fungal forest pathogen.</title>
        <authorList>
            <person name="Olson A."/>
            <person name="Aerts A."/>
            <person name="Asiegbu F."/>
            <person name="Belbahri L."/>
            <person name="Bouzid O."/>
            <person name="Broberg A."/>
            <person name="Canback B."/>
            <person name="Coutinho P.M."/>
            <person name="Cullen D."/>
            <person name="Dalman K."/>
            <person name="Deflorio G."/>
            <person name="van Diepen L.T."/>
            <person name="Dunand C."/>
            <person name="Duplessis S."/>
            <person name="Durling M."/>
            <person name="Gonthier P."/>
            <person name="Grimwood J."/>
            <person name="Fossdal C.G."/>
            <person name="Hansson D."/>
            <person name="Henrissat B."/>
            <person name="Hietala A."/>
            <person name="Himmelstrand K."/>
            <person name="Hoffmeister D."/>
            <person name="Hogberg N."/>
            <person name="James T.Y."/>
            <person name="Karlsson M."/>
            <person name="Kohler A."/>
            <person name="Kues U."/>
            <person name="Lee Y.H."/>
            <person name="Lin Y.C."/>
            <person name="Lind M."/>
            <person name="Lindquist E."/>
            <person name="Lombard V."/>
            <person name="Lucas S."/>
            <person name="Lunden K."/>
            <person name="Morin E."/>
            <person name="Murat C."/>
            <person name="Park J."/>
            <person name="Raffaello T."/>
            <person name="Rouze P."/>
            <person name="Salamov A."/>
            <person name="Schmutz J."/>
            <person name="Solheim H."/>
            <person name="Stahlberg J."/>
            <person name="Velez H."/>
            <person name="de Vries R.P."/>
            <person name="Wiebenga A."/>
            <person name="Woodward S."/>
            <person name="Yakovlev I."/>
            <person name="Garbelotto M."/>
            <person name="Martin F."/>
            <person name="Grigoriev I.V."/>
            <person name="Stenlid J."/>
        </authorList>
    </citation>
    <scope>NUCLEOTIDE SEQUENCE [LARGE SCALE GENOMIC DNA]</scope>
    <source>
        <strain evidence="2 3">TC 32-1</strain>
    </source>
</reference>
<gene>
    <name evidence="2" type="ORF">HETIRDRAFT_447660</name>
</gene>
<feature type="region of interest" description="Disordered" evidence="1">
    <location>
        <begin position="1"/>
        <end position="137"/>
    </location>
</feature>
<dbReference type="AlphaFoldDB" id="W4KMI7"/>
<dbReference type="Proteomes" id="UP000030671">
    <property type="component" value="Unassembled WGS sequence"/>
</dbReference>
<name>W4KMI7_HETIT</name>
<dbReference type="GeneID" id="20675797"/>
<dbReference type="EMBL" id="KI925454">
    <property type="protein sequence ID" value="ETW87053.1"/>
    <property type="molecule type" value="Genomic_DNA"/>
</dbReference>
<dbReference type="InParanoid" id="W4KMI7"/>
<sequence>MPYTEPPISSTSFSSGDPARHPRIYFPAIEEDDVNNSASSAAGAPDKPSLLGLGRPSTFRQSSFQDPKPYLDLNGRRRVRSAHAVSVPGAPRLQPATMSASSHARRRTMTSGGSIRGSLMVGRGVPSSGGPESPVEEFAPEIFSDEYDLSHEGKWHH</sequence>
<evidence type="ECO:0000313" key="2">
    <source>
        <dbReference type="EMBL" id="ETW87053.1"/>
    </source>
</evidence>